<accession>A0A3P6SPT9</accession>
<dbReference type="EMBL" id="UYRV01008706">
    <property type="protein sequence ID" value="VDK55871.1"/>
    <property type="molecule type" value="Genomic_DNA"/>
</dbReference>
<evidence type="ECO:0000313" key="3">
    <source>
        <dbReference type="Proteomes" id="UP000271889"/>
    </source>
</evidence>
<reference evidence="2 3" key="1">
    <citation type="submission" date="2018-11" db="EMBL/GenBank/DDBJ databases">
        <authorList>
            <consortium name="Pathogen Informatics"/>
        </authorList>
    </citation>
    <scope>NUCLEOTIDE SEQUENCE [LARGE SCALE GENOMIC DNA]</scope>
</reference>
<keyword evidence="1" id="KW-0472">Membrane</keyword>
<gene>
    <name evidence="2" type="ORF">CGOC_LOCUS3452</name>
</gene>
<organism evidence="2 3">
    <name type="scientific">Cylicostephanus goldi</name>
    <name type="common">Nematode worm</name>
    <dbReference type="NCBI Taxonomy" id="71465"/>
    <lineage>
        <taxon>Eukaryota</taxon>
        <taxon>Metazoa</taxon>
        <taxon>Ecdysozoa</taxon>
        <taxon>Nematoda</taxon>
        <taxon>Chromadorea</taxon>
        <taxon>Rhabditida</taxon>
        <taxon>Rhabditina</taxon>
        <taxon>Rhabditomorpha</taxon>
        <taxon>Strongyloidea</taxon>
        <taxon>Strongylidae</taxon>
        <taxon>Cylicostephanus</taxon>
    </lineage>
</organism>
<protein>
    <submittedName>
        <fullName evidence="2">Uncharacterized protein</fullName>
    </submittedName>
</protein>
<feature type="transmembrane region" description="Helical" evidence="1">
    <location>
        <begin position="6"/>
        <end position="25"/>
    </location>
</feature>
<evidence type="ECO:0000256" key="1">
    <source>
        <dbReference type="SAM" id="Phobius"/>
    </source>
</evidence>
<feature type="transmembrane region" description="Helical" evidence="1">
    <location>
        <begin position="37"/>
        <end position="56"/>
    </location>
</feature>
<keyword evidence="1" id="KW-0812">Transmembrane</keyword>
<dbReference type="Proteomes" id="UP000271889">
    <property type="component" value="Unassembled WGS sequence"/>
</dbReference>
<keyword evidence="1" id="KW-1133">Transmembrane helix</keyword>
<keyword evidence="3" id="KW-1185">Reference proteome</keyword>
<dbReference type="OrthoDB" id="286734at2759"/>
<name>A0A3P6SPT9_CYLGO</name>
<dbReference type="AlphaFoldDB" id="A0A3P6SPT9"/>
<proteinExistence type="predicted"/>
<evidence type="ECO:0000313" key="2">
    <source>
        <dbReference type="EMBL" id="VDK55871.1"/>
    </source>
</evidence>
<sequence>MGYDVMTFMATKIALAYATYPFVTMNLNPAFMLYKRVFFVVHIAAALILVVVPRLYPPPAKKSISNAYANTNITNNNVMKELPTPTEPKKEL</sequence>